<dbReference type="Proteomes" id="UP000800035">
    <property type="component" value="Unassembled WGS sequence"/>
</dbReference>
<keyword evidence="1" id="KW-0732">Signal</keyword>
<feature type="domain" description="DUF7580" evidence="2">
    <location>
        <begin position="215"/>
        <end position="544"/>
    </location>
</feature>
<dbReference type="EMBL" id="ML976983">
    <property type="protein sequence ID" value="KAF1960347.1"/>
    <property type="molecule type" value="Genomic_DNA"/>
</dbReference>
<dbReference type="OrthoDB" id="3565018at2759"/>
<sequence length="581" mass="65722">MSGIEVVGLVLAAVPLVIAALEHYEDIVGPLKVLHKFHGELGRAIQELGNQHVLFEQAIEVLLRPITMDQELSDMMDNTNSKLWQDSEIEEQLRNHLGRAYVPYTKTVNDIQNIMVGIVAKLDNLHGAENVTKDGLEAIVKRHAAAKVDGKLQKFEISKRVKFTMKRKRIKESLAELQRCIENLDKFQIKADKISAGDELYKSDSRSKISLPVETIRENAKKLHNVLSKTWCTSHASHSVGLLLEQRLIKRSRRGVPGWQNKRSREVRSDLNCFGLSFPQSPVAKPRKWLDAEIRLVESDDESKTQGPTVRIKISEPRQATTAAFDPLLGHNLSSLQIVTDLCFTLQNESRTCLDFCLDNDGHLRGTHDTKRTVAYINDEVSLENILQKRSYNLSQKERYTLSITLASSLLQLSQTPWLQGPWNKADIIFLRAKDRRPVSEFAVDLAHPYLAREHKHTSPSIQTNGNVSNDSLKVVNLGIMLLEICYSLPIEELLEPDDVGPNGQHTSISYLQAARRCLMRNEDRGEFSFAFSKAISYCLQCFLNPNVDLSNIDFLKSIEAKVLVPLEDEMGILLFGPLYR</sequence>
<dbReference type="InterPro" id="IPR056002">
    <property type="entry name" value="DUF7580"/>
</dbReference>
<accession>A0A6A5UGY3</accession>
<dbReference type="PANTHER" id="PTHR35186">
    <property type="entry name" value="ANK_REP_REGION DOMAIN-CONTAINING PROTEIN"/>
    <property type="match status" value="1"/>
</dbReference>
<dbReference type="PANTHER" id="PTHR35186:SF4">
    <property type="entry name" value="PRION-INHIBITION AND PROPAGATION HELO DOMAIN-CONTAINING PROTEIN"/>
    <property type="match status" value="1"/>
</dbReference>
<gene>
    <name evidence="3" type="ORF">CC80DRAFT_582911</name>
</gene>
<organism evidence="3 4">
    <name type="scientific">Byssothecium circinans</name>
    <dbReference type="NCBI Taxonomy" id="147558"/>
    <lineage>
        <taxon>Eukaryota</taxon>
        <taxon>Fungi</taxon>
        <taxon>Dikarya</taxon>
        <taxon>Ascomycota</taxon>
        <taxon>Pezizomycotina</taxon>
        <taxon>Dothideomycetes</taxon>
        <taxon>Pleosporomycetidae</taxon>
        <taxon>Pleosporales</taxon>
        <taxon>Massarineae</taxon>
        <taxon>Massarinaceae</taxon>
        <taxon>Byssothecium</taxon>
    </lineage>
</organism>
<dbReference type="Pfam" id="PF24476">
    <property type="entry name" value="DUF7580"/>
    <property type="match status" value="1"/>
</dbReference>
<name>A0A6A5UGY3_9PLEO</name>
<evidence type="ECO:0000313" key="3">
    <source>
        <dbReference type="EMBL" id="KAF1960347.1"/>
    </source>
</evidence>
<dbReference type="AlphaFoldDB" id="A0A6A5UGY3"/>
<evidence type="ECO:0000256" key="1">
    <source>
        <dbReference type="SAM" id="SignalP"/>
    </source>
</evidence>
<reference evidence="3" key="1">
    <citation type="journal article" date="2020" name="Stud. Mycol.">
        <title>101 Dothideomycetes genomes: a test case for predicting lifestyles and emergence of pathogens.</title>
        <authorList>
            <person name="Haridas S."/>
            <person name="Albert R."/>
            <person name="Binder M."/>
            <person name="Bloem J."/>
            <person name="Labutti K."/>
            <person name="Salamov A."/>
            <person name="Andreopoulos B."/>
            <person name="Baker S."/>
            <person name="Barry K."/>
            <person name="Bills G."/>
            <person name="Bluhm B."/>
            <person name="Cannon C."/>
            <person name="Castanera R."/>
            <person name="Culley D."/>
            <person name="Daum C."/>
            <person name="Ezra D."/>
            <person name="Gonzalez J."/>
            <person name="Henrissat B."/>
            <person name="Kuo A."/>
            <person name="Liang C."/>
            <person name="Lipzen A."/>
            <person name="Lutzoni F."/>
            <person name="Magnuson J."/>
            <person name="Mondo S."/>
            <person name="Nolan M."/>
            <person name="Ohm R."/>
            <person name="Pangilinan J."/>
            <person name="Park H.-J."/>
            <person name="Ramirez L."/>
            <person name="Alfaro M."/>
            <person name="Sun H."/>
            <person name="Tritt A."/>
            <person name="Yoshinaga Y."/>
            <person name="Zwiers L.-H."/>
            <person name="Turgeon B."/>
            <person name="Goodwin S."/>
            <person name="Spatafora J."/>
            <person name="Crous P."/>
            <person name="Grigoriev I."/>
        </authorList>
    </citation>
    <scope>NUCLEOTIDE SEQUENCE</scope>
    <source>
        <strain evidence="3">CBS 675.92</strain>
    </source>
</reference>
<feature type="signal peptide" evidence="1">
    <location>
        <begin position="1"/>
        <end position="19"/>
    </location>
</feature>
<evidence type="ECO:0000259" key="2">
    <source>
        <dbReference type="Pfam" id="PF24476"/>
    </source>
</evidence>
<feature type="chain" id="PRO_5025642509" description="DUF7580 domain-containing protein" evidence="1">
    <location>
        <begin position="20"/>
        <end position="581"/>
    </location>
</feature>
<proteinExistence type="predicted"/>
<protein>
    <recommendedName>
        <fullName evidence="2">DUF7580 domain-containing protein</fullName>
    </recommendedName>
</protein>
<evidence type="ECO:0000313" key="4">
    <source>
        <dbReference type="Proteomes" id="UP000800035"/>
    </source>
</evidence>
<keyword evidence="4" id="KW-1185">Reference proteome</keyword>